<dbReference type="AlphaFoldDB" id="A0AAU7P090"/>
<geneLocation type="plasmid" evidence="1 2">
    <name>unnamed2</name>
</geneLocation>
<sequence>MTIARRVNGLNRGALSDFIERYGITPEGDAHRALNDVVHTAMLLEAIISQHGLRSVHAEIERGKNSAMRSGFGGKSKKKVLIRPEKEKADRLLKIINFLNDHSTLLISEERLAHKLGLDVSQLSFDLAELLSTQSIKHDHFKKPEAHDWIMHYLDEAIEKTGEKKNSQNDQYLLKPIFNYLQKLPDNPGISYLDLRVALMEMNLQQSELTCSPI</sequence>
<gene>
    <name evidence="1" type="ORF">Q9L42_020385</name>
</gene>
<dbReference type="Proteomes" id="UP001225378">
    <property type="component" value="Plasmid unnamed2"/>
</dbReference>
<evidence type="ECO:0000313" key="1">
    <source>
        <dbReference type="EMBL" id="XBS22674.1"/>
    </source>
</evidence>
<dbReference type="Gene3D" id="3.30.420.10">
    <property type="entry name" value="Ribonuclease H-like superfamily/Ribonuclease H"/>
    <property type="match status" value="1"/>
</dbReference>
<organism evidence="1 2">
    <name type="scientific">Methylomarinum roseum</name>
    <dbReference type="NCBI Taxonomy" id="3067653"/>
    <lineage>
        <taxon>Bacteria</taxon>
        <taxon>Pseudomonadati</taxon>
        <taxon>Pseudomonadota</taxon>
        <taxon>Gammaproteobacteria</taxon>
        <taxon>Methylococcales</taxon>
        <taxon>Methylococcaceae</taxon>
        <taxon>Methylomarinum</taxon>
    </lineage>
</organism>
<dbReference type="KEGG" id="mech:Q9L42_020385"/>
<keyword evidence="1" id="KW-0614">Plasmid</keyword>
<evidence type="ECO:0008006" key="3">
    <source>
        <dbReference type="Google" id="ProtNLM"/>
    </source>
</evidence>
<evidence type="ECO:0000313" key="2">
    <source>
        <dbReference type="Proteomes" id="UP001225378"/>
    </source>
</evidence>
<dbReference type="InterPro" id="IPR012337">
    <property type="entry name" value="RNaseH-like_sf"/>
</dbReference>
<dbReference type="RefSeq" id="WP_349432793.1">
    <property type="nucleotide sequence ID" value="NZ_CP157744.1"/>
</dbReference>
<keyword evidence="2" id="KW-1185">Reference proteome</keyword>
<name>A0AAU7P090_9GAMM</name>
<dbReference type="InterPro" id="IPR036397">
    <property type="entry name" value="RNaseH_sf"/>
</dbReference>
<accession>A0AAU7P090</accession>
<dbReference type="SUPFAM" id="SSF53098">
    <property type="entry name" value="Ribonuclease H-like"/>
    <property type="match status" value="1"/>
</dbReference>
<dbReference type="GO" id="GO:0003676">
    <property type="term" value="F:nucleic acid binding"/>
    <property type="evidence" value="ECO:0007669"/>
    <property type="project" value="InterPro"/>
</dbReference>
<protein>
    <recommendedName>
        <fullName evidence="3">Exonuclease domain-containing protein</fullName>
    </recommendedName>
</protein>
<dbReference type="EMBL" id="CP157744">
    <property type="protein sequence ID" value="XBS22674.1"/>
    <property type="molecule type" value="Genomic_DNA"/>
</dbReference>
<proteinExistence type="predicted"/>
<reference evidence="1 2" key="1">
    <citation type="journal article" date="2024" name="Microbiology">
        <title>Methylomarinum rosea sp. nov., a novel halophilic methanotrophic bacterium from the hypersaline Lake Elton.</title>
        <authorList>
            <person name="Suleimanov R.Z."/>
            <person name="Oshkin I.Y."/>
            <person name="Danilova O.V."/>
            <person name="Suzina N.E."/>
            <person name="Dedysh S.N."/>
        </authorList>
    </citation>
    <scope>NUCLEOTIDE SEQUENCE [LARGE SCALE GENOMIC DNA]</scope>
    <source>
        <strain evidence="1 2">Ch1-1</strain>
        <plasmid evidence="2">unnamed2</plasmid>
    </source>
</reference>